<keyword evidence="1" id="KW-0472">Membrane</keyword>
<proteinExistence type="predicted"/>
<protein>
    <submittedName>
        <fullName evidence="2">Uncharacterized protein</fullName>
    </submittedName>
</protein>
<keyword evidence="1" id="KW-1133">Transmembrane helix</keyword>
<reference evidence="2" key="1">
    <citation type="journal article" date="2012" name="Proc. Natl. Acad. Sci. U.S.A.">
        <title>Antigenic diversity is generated by distinct evolutionary mechanisms in African trypanosome species.</title>
        <authorList>
            <person name="Jackson A.P."/>
            <person name="Berry A."/>
            <person name="Aslett M."/>
            <person name="Allison H.C."/>
            <person name="Burton P."/>
            <person name="Vavrova-Anderson J."/>
            <person name="Brown R."/>
            <person name="Browne H."/>
            <person name="Corton N."/>
            <person name="Hauser H."/>
            <person name="Gamble J."/>
            <person name="Gilderthorp R."/>
            <person name="Marcello L."/>
            <person name="McQuillan J."/>
            <person name="Otto T.D."/>
            <person name="Quail M.A."/>
            <person name="Sanders M.J."/>
            <person name="van Tonder A."/>
            <person name="Ginger M.L."/>
            <person name="Field M.C."/>
            <person name="Barry J.D."/>
            <person name="Hertz-Fowler C."/>
            <person name="Berriman M."/>
        </authorList>
    </citation>
    <scope>NUCLEOTIDE SEQUENCE</scope>
    <source>
        <strain evidence="2">Y486</strain>
    </source>
</reference>
<feature type="transmembrane region" description="Helical" evidence="1">
    <location>
        <begin position="62"/>
        <end position="79"/>
    </location>
</feature>
<feature type="transmembrane region" description="Helical" evidence="1">
    <location>
        <begin position="6"/>
        <end position="27"/>
    </location>
</feature>
<dbReference type="EMBL" id="HE573019">
    <property type="protein sequence ID" value="CCC47095.1"/>
    <property type="molecule type" value="Genomic_DNA"/>
</dbReference>
<organism evidence="2">
    <name type="scientific">Trypanosoma vivax (strain Y486)</name>
    <dbReference type="NCBI Taxonomy" id="1055687"/>
    <lineage>
        <taxon>Eukaryota</taxon>
        <taxon>Discoba</taxon>
        <taxon>Euglenozoa</taxon>
        <taxon>Kinetoplastea</taxon>
        <taxon>Metakinetoplastina</taxon>
        <taxon>Trypanosomatida</taxon>
        <taxon>Trypanosomatidae</taxon>
        <taxon>Trypanosoma</taxon>
        <taxon>Duttonella</taxon>
    </lineage>
</organism>
<dbReference type="VEuPathDB" id="TriTrypDB:TvY486_0302820"/>
<keyword evidence="1" id="KW-0812">Transmembrane</keyword>
<dbReference type="AlphaFoldDB" id="G0TT14"/>
<accession>G0TT14</accession>
<evidence type="ECO:0000313" key="2">
    <source>
        <dbReference type="EMBL" id="CCC47095.1"/>
    </source>
</evidence>
<feature type="transmembrane region" description="Helical" evidence="1">
    <location>
        <begin position="39"/>
        <end position="56"/>
    </location>
</feature>
<sequence>MNHLVAQILFSPLFATFLPTVFFKTLFIFTQYPRRHHTTSSLGFYIFLHWCTWTGFSRERYASTFLFTIICFYFYNPAVRRYKIPNILILKLIRLFVISTFS</sequence>
<evidence type="ECO:0000256" key="1">
    <source>
        <dbReference type="SAM" id="Phobius"/>
    </source>
</evidence>
<gene>
    <name evidence="2" type="ORF">TVY486_0302820</name>
</gene>
<name>G0TT14_TRYVY</name>